<sequence>MQDWLAKHPRFNMHAFHADLSIVAQHGRVILPRHHYQAVASRSLHQRAGIDWRHR</sequence>
<accession>A0A6S6YM20</accession>
<proteinExistence type="predicted"/>
<dbReference type="Proteomes" id="UP000515733">
    <property type="component" value="Chromosome"/>
</dbReference>
<dbReference type="KEGG" id="doe:DENOEST_1609"/>
<organism evidence="1 2">
    <name type="scientific">Denitratisoma oestradiolicum</name>
    <dbReference type="NCBI Taxonomy" id="311182"/>
    <lineage>
        <taxon>Bacteria</taxon>
        <taxon>Pseudomonadati</taxon>
        <taxon>Pseudomonadota</taxon>
        <taxon>Betaproteobacteria</taxon>
        <taxon>Nitrosomonadales</taxon>
        <taxon>Sterolibacteriaceae</taxon>
        <taxon>Denitratisoma</taxon>
    </lineage>
</organism>
<dbReference type="AlphaFoldDB" id="A0A6S6YM20"/>
<evidence type="ECO:0000313" key="1">
    <source>
        <dbReference type="EMBL" id="CAB1368774.1"/>
    </source>
</evidence>
<keyword evidence="2" id="KW-1185">Reference proteome</keyword>
<dbReference type="EMBL" id="LR778301">
    <property type="protein sequence ID" value="CAB1368774.1"/>
    <property type="molecule type" value="Genomic_DNA"/>
</dbReference>
<gene>
    <name evidence="1" type="ORF">DENOEST_1609</name>
</gene>
<reference evidence="1 2" key="1">
    <citation type="submission" date="2020-03" db="EMBL/GenBank/DDBJ databases">
        <authorList>
            <consortium name="Genoscope - CEA"/>
            <person name="William W."/>
        </authorList>
    </citation>
    <scope>NUCLEOTIDE SEQUENCE [LARGE SCALE GENOMIC DNA]</scope>
    <source>
        <strain evidence="2">DSM 16959</strain>
    </source>
</reference>
<evidence type="ECO:0000313" key="2">
    <source>
        <dbReference type="Proteomes" id="UP000515733"/>
    </source>
</evidence>
<name>A0A6S6YM20_9PROT</name>
<protein>
    <submittedName>
        <fullName evidence="1">Uncharacterized protein</fullName>
    </submittedName>
</protein>